<dbReference type="PIRSF" id="PIRSF000090">
    <property type="entry name" value="Beta-ETF"/>
    <property type="match status" value="1"/>
</dbReference>
<dbReference type="Pfam" id="PF01012">
    <property type="entry name" value="ETF"/>
    <property type="match status" value="1"/>
</dbReference>
<dbReference type="SUPFAM" id="SSF52402">
    <property type="entry name" value="Adenine nucleotide alpha hydrolases-like"/>
    <property type="match status" value="1"/>
</dbReference>
<dbReference type="Proteomes" id="UP000260773">
    <property type="component" value="Unassembled WGS sequence"/>
</dbReference>
<dbReference type="AlphaFoldDB" id="A0A3E2TGX4"/>
<proteinExistence type="predicted"/>
<dbReference type="InterPro" id="IPR033948">
    <property type="entry name" value="ETF_beta_N"/>
</dbReference>
<dbReference type="GO" id="GO:0009055">
    <property type="term" value="F:electron transfer activity"/>
    <property type="evidence" value="ECO:0007669"/>
    <property type="project" value="InterPro"/>
</dbReference>
<evidence type="ECO:0000313" key="4">
    <source>
        <dbReference type="Proteomes" id="UP000260773"/>
    </source>
</evidence>
<dbReference type="PANTHER" id="PTHR21294">
    <property type="entry name" value="ELECTRON TRANSFER FLAVOPROTEIN BETA-SUBUNIT"/>
    <property type="match status" value="1"/>
</dbReference>
<name>A0A3E2TGX4_9FIRM</name>
<dbReference type="InterPro" id="IPR014729">
    <property type="entry name" value="Rossmann-like_a/b/a_fold"/>
</dbReference>
<dbReference type="SMART" id="SM00893">
    <property type="entry name" value="ETF"/>
    <property type="match status" value="1"/>
</dbReference>
<gene>
    <name evidence="3" type="ORF">DW070_14035</name>
</gene>
<protein>
    <recommendedName>
        <fullName evidence="1">Electron transfer flavoprotein small subunit</fullName>
    </recommendedName>
</protein>
<dbReference type="PANTHER" id="PTHR21294:SF17">
    <property type="entry name" value="PROTEIN FIXA"/>
    <property type="match status" value="1"/>
</dbReference>
<comment type="caution">
    <text evidence="3">The sequence shown here is derived from an EMBL/GenBank/DDBJ whole genome shotgun (WGS) entry which is preliminary data.</text>
</comment>
<organism evidence="3 4">
    <name type="scientific">Coprococcus catus</name>
    <dbReference type="NCBI Taxonomy" id="116085"/>
    <lineage>
        <taxon>Bacteria</taxon>
        <taxon>Bacillati</taxon>
        <taxon>Bacillota</taxon>
        <taxon>Clostridia</taxon>
        <taxon>Lachnospirales</taxon>
        <taxon>Lachnospiraceae</taxon>
        <taxon>Coprococcus</taxon>
    </lineage>
</organism>
<dbReference type="EMBL" id="QVEP01000046">
    <property type="protein sequence ID" value="RGB75554.1"/>
    <property type="molecule type" value="Genomic_DNA"/>
</dbReference>
<dbReference type="Gene3D" id="3.40.50.620">
    <property type="entry name" value="HUPs"/>
    <property type="match status" value="1"/>
</dbReference>
<accession>A0A3E2TGX4</accession>
<evidence type="ECO:0000313" key="3">
    <source>
        <dbReference type="EMBL" id="RGB75554.1"/>
    </source>
</evidence>
<dbReference type="InterPro" id="IPR012255">
    <property type="entry name" value="ETF_b"/>
</dbReference>
<dbReference type="CDD" id="cd01714">
    <property type="entry name" value="ETF_beta"/>
    <property type="match status" value="1"/>
</dbReference>
<reference evidence="3 4" key="1">
    <citation type="submission" date="2018-08" db="EMBL/GenBank/DDBJ databases">
        <title>A genome reference for cultivated species of the human gut microbiota.</title>
        <authorList>
            <person name="Zou Y."/>
            <person name="Xue W."/>
            <person name="Luo G."/>
        </authorList>
    </citation>
    <scope>NUCLEOTIDE SEQUENCE [LARGE SCALE GENOMIC DNA]</scope>
    <source>
        <strain evidence="3 4">AF45-17</strain>
    </source>
</reference>
<sequence length="267" mass="28002">MEILVLIKQVPDDSVEIKLDPATGAPKLDGVEAVVNAFDTYALEMAKRYIEDNGGNVTVATIGDDDATAALRTCLAVGAGKAFLIKDASFAGSDTTAKAYILSKAVAKIEEINGAKFDIVFCGKEATDFSKGMVGVQLASELGVGVATDVIAVDPAEGGVTVKQETETGYNVIDLATPCVVTIQKPDYDPRYPTIKTKMAARKATINEITAADLAVDAAKIGEAGSLTKVLKLYEPPKKQAGVKIQEETVADSTMRALAMIAEAKVL</sequence>
<evidence type="ECO:0000259" key="2">
    <source>
        <dbReference type="SMART" id="SM00893"/>
    </source>
</evidence>
<dbReference type="InterPro" id="IPR014730">
    <property type="entry name" value="ETF_a/b_N"/>
</dbReference>
<feature type="domain" description="Electron transfer flavoprotein alpha/beta-subunit N-terminal" evidence="2">
    <location>
        <begin position="23"/>
        <end position="218"/>
    </location>
</feature>
<evidence type="ECO:0000256" key="1">
    <source>
        <dbReference type="ARBA" id="ARBA00042002"/>
    </source>
</evidence>